<reference evidence="1 2" key="1">
    <citation type="submission" date="2021-03" db="EMBL/GenBank/DDBJ databases">
        <title>Metabolic Capacity of the Antarctic Cyanobacterium Phormidium pseudopriestleyi that Sustains Oxygenic Photosynthesis in the Presence of Hydrogen Sulfide.</title>
        <authorList>
            <person name="Lumian J.E."/>
            <person name="Jungblut A.D."/>
            <person name="Dillon M.L."/>
            <person name="Hawes I."/>
            <person name="Doran P.T."/>
            <person name="Mackey T.J."/>
            <person name="Dick G.J."/>
            <person name="Grettenberger C.L."/>
            <person name="Sumner D.Y."/>
        </authorList>
    </citation>
    <scope>NUCLEOTIDE SEQUENCE [LARGE SCALE GENOMIC DNA]</scope>
    <source>
        <strain evidence="1 2">FRX01</strain>
    </source>
</reference>
<proteinExistence type="predicted"/>
<keyword evidence="2" id="KW-1185">Reference proteome</keyword>
<comment type="caution">
    <text evidence="1">The sequence shown here is derived from an EMBL/GenBank/DDBJ whole genome shotgun (WGS) entry which is preliminary data.</text>
</comment>
<protein>
    <submittedName>
        <fullName evidence="1">Uncharacterized protein</fullName>
    </submittedName>
</protein>
<evidence type="ECO:0000313" key="2">
    <source>
        <dbReference type="Proteomes" id="UP000664844"/>
    </source>
</evidence>
<sequence length="58" mass="6276">MIVAELADNSEPTIISGVIHEPDGVAIAPSSTQPKREKPTQCYLDQECVLTPICIKQP</sequence>
<dbReference type="Proteomes" id="UP000664844">
    <property type="component" value="Unassembled WGS sequence"/>
</dbReference>
<organism evidence="1 2">
    <name type="scientific">Phormidium pseudopriestleyi FRX01</name>
    <dbReference type="NCBI Taxonomy" id="1759528"/>
    <lineage>
        <taxon>Bacteria</taxon>
        <taxon>Bacillati</taxon>
        <taxon>Cyanobacteriota</taxon>
        <taxon>Cyanophyceae</taxon>
        <taxon>Oscillatoriophycideae</taxon>
        <taxon>Oscillatoriales</taxon>
        <taxon>Oscillatoriaceae</taxon>
        <taxon>Phormidium</taxon>
    </lineage>
</organism>
<dbReference type="EMBL" id="JAFLQW010000083">
    <property type="protein sequence ID" value="MBO0348170.1"/>
    <property type="molecule type" value="Genomic_DNA"/>
</dbReference>
<gene>
    <name evidence="1" type="ORF">J0895_03440</name>
</gene>
<accession>A0ABS3FM65</accession>
<evidence type="ECO:0000313" key="1">
    <source>
        <dbReference type="EMBL" id="MBO0348170.1"/>
    </source>
</evidence>
<name>A0ABS3FM65_9CYAN</name>